<keyword evidence="1" id="KW-0812">Transmembrane</keyword>
<accession>A0A452QBT5</accession>
<dbReference type="STRING" id="9643.ENSUAMP00000001976"/>
<evidence type="ECO:0000313" key="3">
    <source>
        <dbReference type="Ensembl" id="ENSUAMP00000001976.1"/>
    </source>
</evidence>
<evidence type="ECO:0000259" key="2">
    <source>
        <dbReference type="Pfam" id="PF15037"/>
    </source>
</evidence>
<dbReference type="OMA" id="WGALCPQ"/>
<reference evidence="3" key="3">
    <citation type="submission" date="2025-09" db="UniProtKB">
        <authorList>
            <consortium name="Ensembl"/>
        </authorList>
    </citation>
    <scope>IDENTIFICATION</scope>
</reference>
<dbReference type="InterPro" id="IPR027841">
    <property type="entry name" value="IL-17_rcpt_C/E_N"/>
</dbReference>
<proteinExistence type="predicted"/>
<reference evidence="4" key="1">
    <citation type="submission" date="2016-06" db="EMBL/GenBank/DDBJ databases">
        <title>De novo assembly and RNA-Seq shows season-dependent expression and editing in black bear kidneys.</title>
        <authorList>
            <person name="Korstanje R."/>
            <person name="Srivastava A."/>
            <person name="Sarsani V.K."/>
            <person name="Sheehan S.M."/>
            <person name="Seger R.L."/>
            <person name="Barter M.E."/>
            <person name="Lindqvist C."/>
            <person name="Brody L.C."/>
            <person name="Mullikin J.C."/>
        </authorList>
    </citation>
    <scope>NUCLEOTIDE SEQUENCE [LARGE SCALE GENOMIC DNA]</scope>
</reference>
<dbReference type="GeneTree" id="ENSGT00940000161421"/>
<dbReference type="Pfam" id="PF15037">
    <property type="entry name" value="IL17_R_N"/>
    <property type="match status" value="1"/>
</dbReference>
<dbReference type="AlphaFoldDB" id="A0A452QBT5"/>
<organism evidence="3 4">
    <name type="scientific">Ursus americanus</name>
    <name type="common">American black bear</name>
    <name type="synonym">Euarctos americanus</name>
    <dbReference type="NCBI Taxonomy" id="9643"/>
    <lineage>
        <taxon>Eukaryota</taxon>
        <taxon>Metazoa</taxon>
        <taxon>Chordata</taxon>
        <taxon>Craniata</taxon>
        <taxon>Vertebrata</taxon>
        <taxon>Euteleostomi</taxon>
        <taxon>Mammalia</taxon>
        <taxon>Eutheria</taxon>
        <taxon>Laurasiatheria</taxon>
        <taxon>Carnivora</taxon>
        <taxon>Caniformia</taxon>
        <taxon>Ursidae</taxon>
        <taxon>Ursus</taxon>
    </lineage>
</organism>
<reference evidence="3" key="2">
    <citation type="submission" date="2025-08" db="UniProtKB">
        <authorList>
            <consortium name="Ensembl"/>
        </authorList>
    </citation>
    <scope>IDENTIFICATION</scope>
</reference>
<dbReference type="Proteomes" id="UP000291022">
    <property type="component" value="Unassembled WGS sequence"/>
</dbReference>
<feature type="transmembrane region" description="Helical" evidence="1">
    <location>
        <begin position="103"/>
        <end position="124"/>
    </location>
</feature>
<evidence type="ECO:0000313" key="4">
    <source>
        <dbReference type="Proteomes" id="UP000291022"/>
    </source>
</evidence>
<keyword evidence="1" id="KW-1133">Transmembrane helix</keyword>
<sequence>MMPFPTLAAPSWNVSVDTQARQLVLHFSSTMQATFSAAWSPPSLGQDSLVPPVYSISQTQGSSPVTLDLIIPFLQPGSCLLVWRSDVQFSWKHLLCPDVSHRHLGLLILALLALTTLLGIVLVLTRRRPLSGKLTLGEPEDSDLHSA</sequence>
<keyword evidence="4" id="KW-1185">Reference proteome</keyword>
<feature type="domain" description="Interleukin-17 receptor C/E N-terminal" evidence="2">
    <location>
        <begin position="16"/>
        <end position="97"/>
    </location>
</feature>
<protein>
    <recommendedName>
        <fullName evidence="2">Interleukin-17 receptor C/E N-terminal domain-containing protein</fullName>
    </recommendedName>
</protein>
<evidence type="ECO:0000256" key="1">
    <source>
        <dbReference type="SAM" id="Phobius"/>
    </source>
</evidence>
<dbReference type="Ensembl" id="ENSUAMT00000002263.1">
    <property type="protein sequence ID" value="ENSUAMP00000001976.1"/>
    <property type="gene ID" value="ENSUAMG00000001844.1"/>
</dbReference>
<keyword evidence="1" id="KW-0472">Membrane</keyword>
<name>A0A452QBT5_URSAM</name>